<comment type="caution">
    <text evidence="1">The sequence shown here is derived from an EMBL/GenBank/DDBJ whole genome shotgun (WGS) entry which is preliminary data.</text>
</comment>
<organism evidence="1 2">
    <name type="scientific">Eumeta variegata</name>
    <name type="common">Bagworm moth</name>
    <name type="synonym">Eumeta japonica</name>
    <dbReference type="NCBI Taxonomy" id="151549"/>
    <lineage>
        <taxon>Eukaryota</taxon>
        <taxon>Metazoa</taxon>
        <taxon>Ecdysozoa</taxon>
        <taxon>Arthropoda</taxon>
        <taxon>Hexapoda</taxon>
        <taxon>Insecta</taxon>
        <taxon>Pterygota</taxon>
        <taxon>Neoptera</taxon>
        <taxon>Endopterygota</taxon>
        <taxon>Lepidoptera</taxon>
        <taxon>Glossata</taxon>
        <taxon>Ditrysia</taxon>
        <taxon>Tineoidea</taxon>
        <taxon>Psychidae</taxon>
        <taxon>Oiketicinae</taxon>
        <taxon>Eumeta</taxon>
    </lineage>
</organism>
<evidence type="ECO:0000313" key="1">
    <source>
        <dbReference type="EMBL" id="GBP05968.1"/>
    </source>
</evidence>
<dbReference type="AlphaFoldDB" id="A0A4C1SXR5"/>
<gene>
    <name evidence="1" type="ORF">EVAR_3236_1</name>
</gene>
<protein>
    <submittedName>
        <fullName evidence="1">Uncharacterized protein</fullName>
    </submittedName>
</protein>
<reference evidence="1 2" key="1">
    <citation type="journal article" date="2019" name="Commun. Biol.">
        <title>The bagworm genome reveals a unique fibroin gene that provides high tensile strength.</title>
        <authorList>
            <person name="Kono N."/>
            <person name="Nakamura H."/>
            <person name="Ohtoshi R."/>
            <person name="Tomita M."/>
            <person name="Numata K."/>
            <person name="Arakawa K."/>
        </authorList>
    </citation>
    <scope>NUCLEOTIDE SEQUENCE [LARGE SCALE GENOMIC DNA]</scope>
</reference>
<dbReference type="EMBL" id="BGZK01000020">
    <property type="protein sequence ID" value="GBP05968.1"/>
    <property type="molecule type" value="Genomic_DNA"/>
</dbReference>
<name>A0A4C1SXR5_EUMVA</name>
<proteinExistence type="predicted"/>
<keyword evidence="2" id="KW-1185">Reference proteome</keyword>
<dbReference type="Proteomes" id="UP000299102">
    <property type="component" value="Unassembled WGS sequence"/>
</dbReference>
<accession>A0A4C1SXR5</accession>
<evidence type="ECO:0000313" key="2">
    <source>
        <dbReference type="Proteomes" id="UP000299102"/>
    </source>
</evidence>
<dbReference type="OrthoDB" id="418748at2759"/>
<sequence length="112" mass="12722">MVTMELERIKVGKLQDQNVKDEYVERLKDSMSEIKQHECLEFDELWKVTKSVLEDETKKILPVAHSPVIISFLSINPSSVIYLIPTREAGNALVTPQGLRVFMDGGDHLPTL</sequence>